<name>A0A6A2WNP1_HIBSY</name>
<feature type="compositionally biased region" description="Basic and acidic residues" evidence="2">
    <location>
        <begin position="143"/>
        <end position="153"/>
    </location>
</feature>
<dbReference type="AlphaFoldDB" id="A0A6A2WNP1"/>
<comment type="caution">
    <text evidence="4">The sequence shown here is derived from an EMBL/GenBank/DDBJ whole genome shotgun (WGS) entry which is preliminary data.</text>
</comment>
<evidence type="ECO:0000313" key="5">
    <source>
        <dbReference type="Proteomes" id="UP000436088"/>
    </source>
</evidence>
<keyword evidence="1" id="KW-0539">Nucleus</keyword>
<protein>
    <submittedName>
        <fullName evidence="4">HMG1/2-like protein</fullName>
    </submittedName>
</protein>
<feature type="compositionally biased region" description="Basic and acidic residues" evidence="2">
    <location>
        <begin position="175"/>
        <end position="201"/>
    </location>
</feature>
<keyword evidence="1" id="KW-0238">DNA-binding</keyword>
<dbReference type="PROSITE" id="PS50118">
    <property type="entry name" value="HMG_BOX_2"/>
    <property type="match status" value="1"/>
</dbReference>
<dbReference type="GO" id="GO:0003677">
    <property type="term" value="F:DNA binding"/>
    <property type="evidence" value="ECO:0007669"/>
    <property type="project" value="UniProtKB-UniRule"/>
</dbReference>
<dbReference type="Gene3D" id="1.10.30.10">
    <property type="entry name" value="High mobility group box domain"/>
    <property type="match status" value="1"/>
</dbReference>
<dbReference type="EMBL" id="VEPZ02001716">
    <property type="protein sequence ID" value="KAE8662202.1"/>
    <property type="molecule type" value="Genomic_DNA"/>
</dbReference>
<dbReference type="Pfam" id="PF00505">
    <property type="entry name" value="HMG_box"/>
    <property type="match status" value="1"/>
</dbReference>
<feature type="region of interest" description="Disordered" evidence="2">
    <location>
        <begin position="1"/>
        <end position="27"/>
    </location>
</feature>
<dbReference type="SUPFAM" id="SSF47095">
    <property type="entry name" value="HMG-box"/>
    <property type="match status" value="1"/>
</dbReference>
<dbReference type="GO" id="GO:0005634">
    <property type="term" value="C:nucleus"/>
    <property type="evidence" value="ECO:0007669"/>
    <property type="project" value="UniProtKB-UniRule"/>
</dbReference>
<feature type="compositionally biased region" description="Basic and acidic residues" evidence="2">
    <location>
        <begin position="74"/>
        <end position="89"/>
    </location>
</feature>
<proteinExistence type="predicted"/>
<evidence type="ECO:0000256" key="1">
    <source>
        <dbReference type="PROSITE-ProRule" id="PRU00267"/>
    </source>
</evidence>
<gene>
    <name evidence="4" type="ORF">F3Y22_tig00113719pilonHSYRG00197</name>
</gene>
<evidence type="ECO:0000259" key="3">
    <source>
        <dbReference type="PROSITE" id="PS50118"/>
    </source>
</evidence>
<evidence type="ECO:0000313" key="4">
    <source>
        <dbReference type="EMBL" id="KAE8662202.1"/>
    </source>
</evidence>
<dbReference type="PANTHER" id="PTHR47658:SF1">
    <property type="entry name" value="MEIOSIS INITIATOR PROTEIN"/>
    <property type="match status" value="1"/>
</dbReference>
<evidence type="ECO:0000256" key="2">
    <source>
        <dbReference type="SAM" id="MobiDB-lite"/>
    </source>
</evidence>
<accession>A0A6A2WNP1</accession>
<feature type="region of interest" description="Disordered" evidence="2">
    <location>
        <begin position="175"/>
        <end position="211"/>
    </location>
</feature>
<feature type="DNA-binding region" description="HMG box" evidence="1">
    <location>
        <begin position="109"/>
        <end position="178"/>
    </location>
</feature>
<reference evidence="4" key="1">
    <citation type="submission" date="2019-09" db="EMBL/GenBank/DDBJ databases">
        <title>Draft genome information of white flower Hibiscus syriacus.</title>
        <authorList>
            <person name="Kim Y.-M."/>
        </authorList>
    </citation>
    <scope>NUCLEOTIDE SEQUENCE [LARGE SCALE GENOMIC DNA]</scope>
    <source>
        <strain evidence="4">YM2019G1</strain>
    </source>
</reference>
<dbReference type="InterPro" id="IPR036910">
    <property type="entry name" value="HMG_box_dom_sf"/>
</dbReference>
<feature type="domain" description="HMG box" evidence="3">
    <location>
        <begin position="109"/>
        <end position="178"/>
    </location>
</feature>
<dbReference type="SMART" id="SM00398">
    <property type="entry name" value="HMG"/>
    <property type="match status" value="1"/>
</dbReference>
<feature type="region of interest" description="Disordered" evidence="2">
    <location>
        <begin position="129"/>
        <end position="153"/>
    </location>
</feature>
<feature type="compositionally biased region" description="Acidic residues" evidence="2">
    <location>
        <begin position="202"/>
        <end position="211"/>
    </location>
</feature>
<dbReference type="OrthoDB" id="1919336at2759"/>
<dbReference type="PANTHER" id="PTHR47658">
    <property type="entry name" value="HIGH MOBILITY GROUP B PROTEIN 12-RELATED"/>
    <property type="match status" value="1"/>
</dbReference>
<dbReference type="InterPro" id="IPR009071">
    <property type="entry name" value="HMG_box_dom"/>
</dbReference>
<dbReference type="CDD" id="cd22005">
    <property type="entry name" value="HMG-box_AtHMGB1-like"/>
    <property type="match status" value="1"/>
</dbReference>
<organism evidence="4 5">
    <name type="scientific">Hibiscus syriacus</name>
    <name type="common">Rose of Sharon</name>
    <dbReference type="NCBI Taxonomy" id="106335"/>
    <lineage>
        <taxon>Eukaryota</taxon>
        <taxon>Viridiplantae</taxon>
        <taxon>Streptophyta</taxon>
        <taxon>Embryophyta</taxon>
        <taxon>Tracheophyta</taxon>
        <taxon>Spermatophyta</taxon>
        <taxon>Magnoliopsida</taxon>
        <taxon>eudicotyledons</taxon>
        <taxon>Gunneridae</taxon>
        <taxon>Pentapetalae</taxon>
        <taxon>rosids</taxon>
        <taxon>malvids</taxon>
        <taxon>Malvales</taxon>
        <taxon>Malvaceae</taxon>
        <taxon>Malvoideae</taxon>
        <taxon>Hibiscus</taxon>
    </lineage>
</organism>
<keyword evidence="5" id="KW-1185">Reference proteome</keyword>
<dbReference type="FunFam" id="1.10.30.10:FF:000084">
    <property type="entry name" value="HMG type nucleosome/chromatin assembly factor"/>
    <property type="match status" value="1"/>
</dbReference>
<dbReference type="GO" id="GO:0010197">
    <property type="term" value="P:polar nucleus fusion"/>
    <property type="evidence" value="ECO:0007669"/>
    <property type="project" value="TreeGrafter"/>
</dbReference>
<sequence>MAGGSKSNPPKPRKRVDAASTDAPTASLVRAKDGSAFAKCDECNKTVPVALISMHSCSLEAKIKMNLEAQVIEKPAETKKKPVERKKPSTTEPNPKKKKLKKGKDPNAPKRPPTAFFLFMDDFRKSYKEANPDAKGVTGVAKEGGEKWKSMSDEEKKCYIDKAAELKAEYEKVLEEANNDDKKNEEEEGASSEKETPAAEKETEDEVLDDY</sequence>
<dbReference type="Proteomes" id="UP000436088">
    <property type="component" value="Unassembled WGS sequence"/>
</dbReference>
<feature type="region of interest" description="Disordered" evidence="2">
    <location>
        <begin position="71"/>
        <end position="115"/>
    </location>
</feature>